<dbReference type="EMBL" id="CM018044">
    <property type="protein sequence ID" value="KAA8529354.1"/>
    <property type="molecule type" value="Genomic_DNA"/>
</dbReference>
<organism evidence="5 6">
    <name type="scientific">Nyssa sinensis</name>
    <dbReference type="NCBI Taxonomy" id="561372"/>
    <lineage>
        <taxon>Eukaryota</taxon>
        <taxon>Viridiplantae</taxon>
        <taxon>Streptophyta</taxon>
        <taxon>Embryophyta</taxon>
        <taxon>Tracheophyta</taxon>
        <taxon>Spermatophyta</taxon>
        <taxon>Magnoliopsida</taxon>
        <taxon>eudicotyledons</taxon>
        <taxon>Gunneridae</taxon>
        <taxon>Pentapetalae</taxon>
        <taxon>asterids</taxon>
        <taxon>Cornales</taxon>
        <taxon>Nyssaceae</taxon>
        <taxon>Nyssa</taxon>
    </lineage>
</organism>
<evidence type="ECO:0000313" key="6">
    <source>
        <dbReference type="Proteomes" id="UP000325577"/>
    </source>
</evidence>
<evidence type="ECO:0000313" key="5">
    <source>
        <dbReference type="EMBL" id="KAA8529354.1"/>
    </source>
</evidence>
<feature type="transmembrane region" description="Helical" evidence="4">
    <location>
        <begin position="26"/>
        <end position="47"/>
    </location>
</feature>
<dbReference type="GO" id="GO:0032933">
    <property type="term" value="P:SREBP signaling pathway"/>
    <property type="evidence" value="ECO:0007669"/>
    <property type="project" value="TreeGrafter"/>
</dbReference>
<keyword evidence="6" id="KW-1185">Reference proteome</keyword>
<reference evidence="5 6" key="1">
    <citation type="submission" date="2019-09" db="EMBL/GenBank/DDBJ databases">
        <title>A chromosome-level genome assembly of the Chinese tupelo Nyssa sinensis.</title>
        <authorList>
            <person name="Yang X."/>
            <person name="Kang M."/>
            <person name="Yang Y."/>
            <person name="Xiong H."/>
            <person name="Wang M."/>
            <person name="Zhang Z."/>
            <person name="Wang Z."/>
            <person name="Wu H."/>
            <person name="Ma T."/>
            <person name="Liu J."/>
            <person name="Xi Z."/>
        </authorList>
    </citation>
    <scope>NUCLEOTIDE SEQUENCE [LARGE SCALE GENOMIC DNA]</scope>
    <source>
        <strain evidence="5">J267</strain>
        <tissue evidence="5">Leaf</tissue>
    </source>
</reference>
<dbReference type="PANTHER" id="PTHR15351:SF3">
    <property type="entry name" value="ERLIN"/>
    <property type="match status" value="1"/>
</dbReference>
<sequence>MPTRQPGTAASPSCPQARAELFSLRSAILCSVLFCSVFIAIVSMVLVPSASNDKNSLSILHQVPEGHVGAYWRGGALLKTLTDPGFHLKMPLITHFEPIQVTLKKYLIGEKMKNALQASCNYSASGIQIVNVYVIKPLIPDSIRQYFELMEIKRTKVMVAVETQKVAEKEAETRKKIAISEAEKNAQISKIQMEQKLMEKDSVMSNKDWWDWLNLIMEKILLPVFDLFL</sequence>
<name>A0A5J5AGJ6_9ASTE</name>
<dbReference type="Proteomes" id="UP000325577">
    <property type="component" value="Linkage Group LG20"/>
</dbReference>
<evidence type="ECO:0008006" key="7">
    <source>
        <dbReference type="Google" id="ProtNLM"/>
    </source>
</evidence>
<keyword evidence="4" id="KW-0812">Transmembrane</keyword>
<comment type="subcellular location">
    <subcellularLocation>
        <location evidence="1">Membrane</location>
        <topology evidence="1">Single-pass membrane protein</topology>
    </subcellularLocation>
</comment>
<dbReference type="InterPro" id="IPR033294">
    <property type="entry name" value="Erlin1/2"/>
</dbReference>
<evidence type="ECO:0000256" key="3">
    <source>
        <dbReference type="ARBA" id="ARBA00023136"/>
    </source>
</evidence>
<comment type="similarity">
    <text evidence="2">Belongs to the band 7/mec-2 family.</text>
</comment>
<dbReference type="GO" id="GO:0015485">
    <property type="term" value="F:cholesterol binding"/>
    <property type="evidence" value="ECO:0007669"/>
    <property type="project" value="TreeGrafter"/>
</dbReference>
<dbReference type="GO" id="GO:0005789">
    <property type="term" value="C:endoplasmic reticulum membrane"/>
    <property type="evidence" value="ECO:0007669"/>
    <property type="project" value="TreeGrafter"/>
</dbReference>
<dbReference type="AlphaFoldDB" id="A0A5J5AGJ6"/>
<evidence type="ECO:0000256" key="4">
    <source>
        <dbReference type="SAM" id="Phobius"/>
    </source>
</evidence>
<evidence type="ECO:0000256" key="1">
    <source>
        <dbReference type="ARBA" id="ARBA00004167"/>
    </source>
</evidence>
<keyword evidence="3 4" id="KW-0472">Membrane</keyword>
<dbReference type="GO" id="GO:0031625">
    <property type="term" value="F:ubiquitin protein ligase binding"/>
    <property type="evidence" value="ECO:0007669"/>
    <property type="project" value="InterPro"/>
</dbReference>
<dbReference type="PANTHER" id="PTHR15351">
    <property type="entry name" value="ERLIN (ER LIPID RAFT ASSOCIATED PROTEIN) HOMOLOG"/>
    <property type="match status" value="1"/>
</dbReference>
<keyword evidence="4" id="KW-1133">Transmembrane helix</keyword>
<protein>
    <recommendedName>
        <fullName evidence="7">Band 7 domain-containing protein</fullName>
    </recommendedName>
</protein>
<dbReference type="OrthoDB" id="77368at2759"/>
<proteinExistence type="inferred from homology"/>
<gene>
    <name evidence="5" type="ORF">F0562_033847</name>
</gene>
<accession>A0A5J5AGJ6</accession>
<evidence type="ECO:0000256" key="2">
    <source>
        <dbReference type="ARBA" id="ARBA00008164"/>
    </source>
</evidence>